<keyword evidence="4" id="KW-0560">Oxidoreductase</keyword>
<name>A0ABW0GN55_9MICO</name>
<dbReference type="InterPro" id="IPR036291">
    <property type="entry name" value="NAD(P)-bd_dom_sf"/>
</dbReference>
<evidence type="ECO:0000313" key="5">
    <source>
        <dbReference type="Proteomes" id="UP001596122"/>
    </source>
</evidence>
<dbReference type="EMBL" id="JBHSLD010000009">
    <property type="protein sequence ID" value="MFC5381403.1"/>
    <property type="molecule type" value="Genomic_DNA"/>
</dbReference>
<proteinExistence type="inferred from homology"/>
<dbReference type="PROSITE" id="PS00061">
    <property type="entry name" value="ADH_SHORT"/>
    <property type="match status" value="1"/>
</dbReference>
<evidence type="ECO:0000256" key="1">
    <source>
        <dbReference type="ARBA" id="ARBA00006484"/>
    </source>
</evidence>
<dbReference type="PANTHER" id="PTHR42879:SF2">
    <property type="entry name" value="3-OXOACYL-[ACYL-CARRIER-PROTEIN] REDUCTASE FABG"/>
    <property type="match status" value="1"/>
</dbReference>
<organism evidence="4 5">
    <name type="scientific">Aquipuribacter nitratireducens</name>
    <dbReference type="NCBI Taxonomy" id="650104"/>
    <lineage>
        <taxon>Bacteria</taxon>
        <taxon>Bacillati</taxon>
        <taxon>Actinomycetota</taxon>
        <taxon>Actinomycetes</taxon>
        <taxon>Micrococcales</taxon>
        <taxon>Intrasporangiaceae</taxon>
        <taxon>Aquipuribacter</taxon>
    </lineage>
</organism>
<dbReference type="PANTHER" id="PTHR42879">
    <property type="entry name" value="3-OXOACYL-(ACYL-CARRIER-PROTEIN) REDUCTASE"/>
    <property type="match status" value="1"/>
</dbReference>
<sequence>MTRRFGGRRVLVTGGSRGIGADVAVAFAREGAAVAVNGRSRSDALEDVIRRCEEAGGHGIAAVGDVSDADEAVHVVRTAREQLGGLDVLVNNAGTLDESPLEEMPVEQWDAMVASDLRSVYLCTHEALPGMREQGWGRVVNVTSQLAVKGAPGMAHYSAAKAGVIGFTRSLAREVAAHGVLVNAVAPGPVDTDMTGDLDDEWKQQKTAELPLGRFARVEEITPSVLLLAASPDGDVYVGQTLHPNSGDVMP</sequence>
<dbReference type="Proteomes" id="UP001596122">
    <property type="component" value="Unassembled WGS sequence"/>
</dbReference>
<accession>A0ABW0GN55</accession>
<dbReference type="GO" id="GO:0016491">
    <property type="term" value="F:oxidoreductase activity"/>
    <property type="evidence" value="ECO:0007669"/>
    <property type="project" value="UniProtKB-KW"/>
</dbReference>
<dbReference type="InterPro" id="IPR002347">
    <property type="entry name" value="SDR_fam"/>
</dbReference>
<comment type="similarity">
    <text evidence="1 2">Belongs to the short-chain dehydrogenases/reductases (SDR) family.</text>
</comment>
<protein>
    <submittedName>
        <fullName evidence="4">3-oxoacyl-ACP reductase family protein</fullName>
        <ecNumber evidence="4">1.1.1.-</ecNumber>
    </submittedName>
</protein>
<dbReference type="PRINTS" id="PR00080">
    <property type="entry name" value="SDRFAMILY"/>
</dbReference>
<dbReference type="SUPFAM" id="SSF51735">
    <property type="entry name" value="NAD(P)-binding Rossmann-fold domains"/>
    <property type="match status" value="1"/>
</dbReference>
<evidence type="ECO:0000259" key="3">
    <source>
        <dbReference type="SMART" id="SM00822"/>
    </source>
</evidence>
<dbReference type="PRINTS" id="PR00081">
    <property type="entry name" value="GDHRDH"/>
</dbReference>
<evidence type="ECO:0000256" key="2">
    <source>
        <dbReference type="RuleBase" id="RU000363"/>
    </source>
</evidence>
<reference evidence="5" key="1">
    <citation type="journal article" date="2019" name="Int. J. Syst. Evol. Microbiol.">
        <title>The Global Catalogue of Microorganisms (GCM) 10K type strain sequencing project: providing services to taxonomists for standard genome sequencing and annotation.</title>
        <authorList>
            <consortium name="The Broad Institute Genomics Platform"/>
            <consortium name="The Broad Institute Genome Sequencing Center for Infectious Disease"/>
            <person name="Wu L."/>
            <person name="Ma J."/>
        </authorList>
    </citation>
    <scope>NUCLEOTIDE SEQUENCE [LARGE SCALE GENOMIC DNA]</scope>
    <source>
        <strain evidence="5">CCUG 43114</strain>
    </source>
</reference>
<dbReference type="SMART" id="SM00822">
    <property type="entry name" value="PKS_KR"/>
    <property type="match status" value="1"/>
</dbReference>
<dbReference type="InterPro" id="IPR057326">
    <property type="entry name" value="KR_dom"/>
</dbReference>
<dbReference type="EC" id="1.1.1.-" evidence="4"/>
<dbReference type="InterPro" id="IPR050259">
    <property type="entry name" value="SDR"/>
</dbReference>
<dbReference type="InterPro" id="IPR020904">
    <property type="entry name" value="Sc_DH/Rdtase_CS"/>
</dbReference>
<evidence type="ECO:0000313" key="4">
    <source>
        <dbReference type="EMBL" id="MFC5381403.1"/>
    </source>
</evidence>
<dbReference type="Gene3D" id="3.40.50.720">
    <property type="entry name" value="NAD(P)-binding Rossmann-like Domain"/>
    <property type="match status" value="1"/>
</dbReference>
<feature type="domain" description="Ketoreductase" evidence="3">
    <location>
        <begin position="8"/>
        <end position="190"/>
    </location>
</feature>
<gene>
    <name evidence="4" type="ORF">ACFPJ6_11415</name>
</gene>
<keyword evidence="5" id="KW-1185">Reference proteome</keyword>
<comment type="caution">
    <text evidence="4">The sequence shown here is derived from an EMBL/GenBank/DDBJ whole genome shotgun (WGS) entry which is preliminary data.</text>
</comment>
<dbReference type="Pfam" id="PF00106">
    <property type="entry name" value="adh_short"/>
    <property type="match status" value="1"/>
</dbReference>
<dbReference type="RefSeq" id="WP_340269291.1">
    <property type="nucleotide sequence ID" value="NZ_JBBEOG010000004.1"/>
</dbReference>